<dbReference type="InterPro" id="IPR003491">
    <property type="entry name" value="REP-like_C"/>
</dbReference>
<evidence type="ECO:0000313" key="2">
    <source>
        <dbReference type="EMBL" id="KAF1027932.1"/>
    </source>
</evidence>
<feature type="domain" description="Replication initiation protein-like C-terminal" evidence="1">
    <location>
        <begin position="272"/>
        <end position="427"/>
    </location>
</feature>
<gene>
    <name evidence="2" type="ORF">GAK29_00408</name>
</gene>
<name>A0A833PF23_ACIBZ</name>
<accession>A0A833PF23</accession>
<dbReference type="AlphaFoldDB" id="A0A833PF23"/>
<comment type="caution">
    <text evidence="2">The sequence shown here is derived from an EMBL/GenBank/DDBJ whole genome shotgun (WGS) entry which is preliminary data.</text>
</comment>
<evidence type="ECO:0000313" key="3">
    <source>
        <dbReference type="Proteomes" id="UP000490535"/>
    </source>
</evidence>
<reference evidence="3" key="1">
    <citation type="journal article" date="2020" name="MBio">
        <title>Horizontal gene transfer to a defensive symbiont with a reduced genome amongst a multipartite beetle microbiome.</title>
        <authorList>
            <person name="Waterworth S.C."/>
            <person name="Florez L.V."/>
            <person name="Rees E.R."/>
            <person name="Hertweck C."/>
            <person name="Kaltenpoth M."/>
            <person name="Kwan J.C."/>
        </authorList>
    </citation>
    <scope>NUCLEOTIDE SEQUENCE [LARGE SCALE GENOMIC DNA]</scope>
</reference>
<proteinExistence type="predicted"/>
<evidence type="ECO:0000259" key="1">
    <source>
        <dbReference type="Pfam" id="PF02486"/>
    </source>
</evidence>
<dbReference type="EMBL" id="WNDP01000005">
    <property type="protein sequence ID" value="KAF1027932.1"/>
    <property type="molecule type" value="Genomic_DNA"/>
</dbReference>
<sequence length="482" mass="55252">MDKACELINQIQDFDININQLTEVYEHSNSIMDEIVLAATYSEIDLRVCQNLKDYLNGIVQNKLNHCQQLIAKKQKQPQDNSVIQTFEHKIAKVLVNTAESTAKHDVQPPIYNMGVTDSQQASEQWAFPRYLDNHKIISTGKGIVPVPIAAKVDNGIAGIDWVSFSIPLSRFHEKYSSLNPLVEDEALTELLESIIDQELFELFGFGLGQKRDKGMHFNKYAYTLQDDLGMVLYGNTQKSIIVQINGSGCALARKGWNEQLYKYLKQIKGSKLSRVDICFDDFEGEYITLDEADQWDTQEMFWVSGRVPDSRHAGNWKRPNGKGRTLYIGVRESGKSCRIYEKGKEKGDALSEWVRIEVEFKASDRYLELEILLSPSQYFIGAYPVFNEILLPRLGQYIMPEKTEIIKKQSQIEWKKAIEITKSQFGKYIRQFRKVYDDSELLTMLSSSKDEVPKRLKFSAIAAMQAVRINQPIYEELAHAV</sequence>
<dbReference type="Pfam" id="PF02486">
    <property type="entry name" value="Rep_trans"/>
    <property type="match status" value="1"/>
</dbReference>
<organism evidence="2 3">
    <name type="scientific">Acinetobacter bereziniae</name>
    <name type="common">Acinetobacter genomosp. 10</name>
    <dbReference type="NCBI Taxonomy" id="106648"/>
    <lineage>
        <taxon>Bacteria</taxon>
        <taxon>Pseudomonadati</taxon>
        <taxon>Pseudomonadota</taxon>
        <taxon>Gammaproteobacteria</taxon>
        <taxon>Moraxellales</taxon>
        <taxon>Moraxellaceae</taxon>
        <taxon>Acinetobacter</taxon>
    </lineage>
</organism>
<dbReference type="Proteomes" id="UP000490535">
    <property type="component" value="Unassembled WGS sequence"/>
</dbReference>
<protein>
    <recommendedName>
        <fullName evidence="1">Replication initiation protein-like C-terminal domain-containing protein</fullName>
    </recommendedName>
</protein>